<name>A0AAU7CBS1_9BACT</name>
<gene>
    <name evidence="2" type="ORF">V5E97_29585</name>
</gene>
<proteinExistence type="predicted"/>
<protein>
    <submittedName>
        <fullName evidence="2">Uncharacterized protein</fullName>
    </submittedName>
</protein>
<feature type="compositionally biased region" description="Basic and acidic residues" evidence="1">
    <location>
        <begin position="217"/>
        <end position="239"/>
    </location>
</feature>
<sequence length="289" mass="33155">MIELMLQIKVVRIMDLRIIAFCIATVGCVLITGVSVPAQAISEDSRSNGGRWSSGLYSTRDFLERNGPHVLLDLPMIRKELRITAAQSSELEAMQTKVRGFENAPSEISLKDTNGFDVNNAVKAKILMHYNQKQIILSLGTSQILGPAQNRRLKEICLQLEGVLAVARPEIQEALNMDQSQKLNVEEIKRKYDQSKITIYRKNTAIIRKQRVPTSKAEADKLQTSKQQREARNKEFDRHKAEFDSMRERTEAQIKRWLTRRQEEKFKKLCGAPFEELEKMSVPGLDWKR</sequence>
<dbReference type="EMBL" id="CP155447">
    <property type="protein sequence ID" value="XBH02454.1"/>
    <property type="molecule type" value="Genomic_DNA"/>
</dbReference>
<feature type="region of interest" description="Disordered" evidence="1">
    <location>
        <begin position="211"/>
        <end position="239"/>
    </location>
</feature>
<evidence type="ECO:0000256" key="1">
    <source>
        <dbReference type="SAM" id="MobiDB-lite"/>
    </source>
</evidence>
<accession>A0AAU7CBS1</accession>
<reference evidence="2" key="1">
    <citation type="submission" date="2024-05" db="EMBL/GenBank/DDBJ databases">
        <title>Planctomycetes of the genus Singulisphaera possess chitinolytic capabilities.</title>
        <authorList>
            <person name="Ivanova A."/>
        </authorList>
    </citation>
    <scope>NUCLEOTIDE SEQUENCE</scope>
    <source>
        <strain evidence="2">Ch08T</strain>
    </source>
</reference>
<dbReference type="RefSeq" id="WP_406695196.1">
    <property type="nucleotide sequence ID" value="NZ_CP155447.1"/>
</dbReference>
<organism evidence="2">
    <name type="scientific">Singulisphaera sp. Ch08</name>
    <dbReference type="NCBI Taxonomy" id="3120278"/>
    <lineage>
        <taxon>Bacteria</taxon>
        <taxon>Pseudomonadati</taxon>
        <taxon>Planctomycetota</taxon>
        <taxon>Planctomycetia</taxon>
        <taxon>Isosphaerales</taxon>
        <taxon>Isosphaeraceae</taxon>
        <taxon>Singulisphaera</taxon>
    </lineage>
</organism>
<dbReference type="AlphaFoldDB" id="A0AAU7CBS1"/>
<evidence type="ECO:0000313" key="2">
    <source>
        <dbReference type="EMBL" id="XBH02454.1"/>
    </source>
</evidence>